<accession>A0A8X6I8W7</accession>
<gene>
    <name evidence="1" type="primary">AVEN_139256_1</name>
    <name evidence="1" type="ORF">TNIN_463981</name>
</gene>
<organism evidence="1 2">
    <name type="scientific">Trichonephila inaurata madagascariensis</name>
    <dbReference type="NCBI Taxonomy" id="2747483"/>
    <lineage>
        <taxon>Eukaryota</taxon>
        <taxon>Metazoa</taxon>
        <taxon>Ecdysozoa</taxon>
        <taxon>Arthropoda</taxon>
        <taxon>Chelicerata</taxon>
        <taxon>Arachnida</taxon>
        <taxon>Araneae</taxon>
        <taxon>Araneomorphae</taxon>
        <taxon>Entelegynae</taxon>
        <taxon>Araneoidea</taxon>
        <taxon>Nephilidae</taxon>
        <taxon>Trichonephila</taxon>
        <taxon>Trichonephila inaurata</taxon>
    </lineage>
</organism>
<dbReference type="PANTHER" id="PTHR22955:SF66">
    <property type="entry name" value="INTEGRASE CATALYTIC DOMAIN-CONTAINING PROTEIN"/>
    <property type="match status" value="1"/>
</dbReference>
<evidence type="ECO:0000313" key="2">
    <source>
        <dbReference type="Proteomes" id="UP000886998"/>
    </source>
</evidence>
<dbReference type="EMBL" id="BMAV01024666">
    <property type="protein sequence ID" value="GFS35126.1"/>
    <property type="molecule type" value="Genomic_DNA"/>
</dbReference>
<proteinExistence type="predicted"/>
<dbReference type="AlphaFoldDB" id="A0A8X6I8W7"/>
<protein>
    <submittedName>
        <fullName evidence="1">Integrase catalytic domain-containing protein</fullName>
    </submittedName>
</protein>
<evidence type="ECO:0000313" key="1">
    <source>
        <dbReference type="EMBL" id="GFS35126.1"/>
    </source>
</evidence>
<name>A0A8X6I8W7_9ARAC</name>
<keyword evidence="2" id="KW-1185">Reference proteome</keyword>
<dbReference type="InterPro" id="IPR008042">
    <property type="entry name" value="Retrotrans_Pao"/>
</dbReference>
<dbReference type="Proteomes" id="UP000886998">
    <property type="component" value="Unassembled WGS sequence"/>
</dbReference>
<dbReference type="OrthoDB" id="6429900at2759"/>
<comment type="caution">
    <text evidence="1">The sequence shown here is derived from an EMBL/GenBank/DDBJ whole genome shotgun (WGS) entry which is preliminary data.</text>
</comment>
<sequence>MGIFTDTEAIILYREMLQLTSHISLPLAKWTTNSKTLQDAKIVEASKEPVTKRLLLKLMSKFYDPLGLFAPVTLIVKILFQDTWLSGIKWDELLPPAVAQLWHKWINDLQCLNDIHIPRWVGFFETSDDTIHVFCDASEHRYGACLCACHTVDTFTKVNLVYSRSKLALVKKGALPQLELLATSLGARLIQYFFRETNMHSNESIRDL</sequence>
<reference evidence="1" key="1">
    <citation type="submission" date="2020-08" db="EMBL/GenBank/DDBJ databases">
        <title>Multicomponent nature underlies the extraordinary mechanical properties of spider dragline silk.</title>
        <authorList>
            <person name="Kono N."/>
            <person name="Nakamura H."/>
            <person name="Mori M."/>
            <person name="Yoshida Y."/>
            <person name="Ohtoshi R."/>
            <person name="Malay A.D."/>
            <person name="Moran D.A.P."/>
            <person name="Tomita M."/>
            <person name="Numata K."/>
            <person name="Arakawa K."/>
        </authorList>
    </citation>
    <scope>NUCLEOTIDE SEQUENCE</scope>
</reference>
<dbReference type="PANTHER" id="PTHR22955">
    <property type="entry name" value="RETROTRANSPOSON"/>
    <property type="match status" value="1"/>
</dbReference>
<dbReference type="Pfam" id="PF05380">
    <property type="entry name" value="Peptidase_A17"/>
    <property type="match status" value="1"/>
</dbReference>